<sequence>MLSVTCFNHRFTLAWRVVFFALSVVALLLSLGFWQLNRAKEKQLMLTAEAREQQLPPAAWQGGIPYPKQYQSIRVAGQYLAPVFLLDNQFYQHQTGYNVLSPYQLANGEVLLVDRGWLAADRSHLPALPELHSVPSISGQAYFPSSKTWVLGQDFEIKSDGITIVERIDTKLISNLLHKSVYPFIIRLNKEEANGFIREWPVVTMSPQRHYAYALQWFALAFIALAAFIGSNLKKN</sequence>
<dbReference type="Pfam" id="PF02104">
    <property type="entry name" value="SURF1"/>
    <property type="match status" value="1"/>
</dbReference>
<evidence type="ECO:0000256" key="1">
    <source>
        <dbReference type="RuleBase" id="RU363076"/>
    </source>
</evidence>
<evidence type="ECO:0000313" key="2">
    <source>
        <dbReference type="EMBL" id="KTC68151.1"/>
    </source>
</evidence>
<feature type="transmembrane region" description="Helical" evidence="1">
    <location>
        <begin position="211"/>
        <end position="230"/>
    </location>
</feature>
<dbReference type="GO" id="GO:0005886">
    <property type="term" value="C:plasma membrane"/>
    <property type="evidence" value="ECO:0007669"/>
    <property type="project" value="UniProtKB-SubCell"/>
</dbReference>
<dbReference type="OrthoDB" id="9789940at2"/>
<dbReference type="Proteomes" id="UP000255066">
    <property type="component" value="Unassembled WGS sequence"/>
</dbReference>
<keyword evidence="1" id="KW-1003">Cell membrane</keyword>
<keyword evidence="1" id="KW-1133">Transmembrane helix</keyword>
<name>A0A378I7I5_9GAMM</name>
<protein>
    <recommendedName>
        <fullName evidence="1">SURF1-like protein</fullName>
    </recommendedName>
</protein>
<dbReference type="EMBL" id="LNXT01000048">
    <property type="protein sequence ID" value="KTC68151.1"/>
    <property type="molecule type" value="Genomic_DNA"/>
</dbReference>
<dbReference type="InterPro" id="IPR002994">
    <property type="entry name" value="Surf1/Shy1"/>
</dbReference>
<organism evidence="3 5">
    <name type="scientific">Legionella birminghamensis</name>
    <dbReference type="NCBI Taxonomy" id="28083"/>
    <lineage>
        <taxon>Bacteria</taxon>
        <taxon>Pseudomonadati</taxon>
        <taxon>Pseudomonadota</taxon>
        <taxon>Gammaproteobacteria</taxon>
        <taxon>Legionellales</taxon>
        <taxon>Legionellaceae</taxon>
        <taxon>Legionella</taxon>
    </lineage>
</organism>
<comment type="similarity">
    <text evidence="1">Belongs to the SURF1 family.</text>
</comment>
<feature type="transmembrane region" description="Helical" evidence="1">
    <location>
        <begin position="13"/>
        <end position="36"/>
    </location>
</feature>
<evidence type="ECO:0000313" key="4">
    <source>
        <dbReference type="Proteomes" id="UP000054735"/>
    </source>
</evidence>
<keyword evidence="4" id="KW-1185">Reference proteome</keyword>
<reference evidence="2 4" key="1">
    <citation type="submission" date="2015-11" db="EMBL/GenBank/DDBJ databases">
        <title>Genomic analysis of 38 Legionella species identifies large and diverse effector repertoires.</title>
        <authorList>
            <person name="Burstein D."/>
            <person name="Amaro F."/>
            <person name="Zusman T."/>
            <person name="Lifshitz Z."/>
            <person name="Cohen O."/>
            <person name="Gilbert J.A."/>
            <person name="Pupko T."/>
            <person name="Shuman H.A."/>
            <person name="Segal G."/>
        </authorList>
    </citation>
    <scope>NUCLEOTIDE SEQUENCE [LARGE SCALE GENOMIC DNA]</scope>
    <source>
        <strain evidence="2 4">CDC#1407-AL-14</strain>
    </source>
</reference>
<dbReference type="AlphaFoldDB" id="A0A378I7I5"/>
<dbReference type="EMBL" id="UGNW01000001">
    <property type="protein sequence ID" value="STX31139.1"/>
    <property type="molecule type" value="Genomic_DNA"/>
</dbReference>
<evidence type="ECO:0000313" key="3">
    <source>
        <dbReference type="EMBL" id="STX31139.1"/>
    </source>
</evidence>
<keyword evidence="1" id="KW-0472">Membrane</keyword>
<gene>
    <name evidence="2" type="ORF">Lbir_2753</name>
    <name evidence="3" type="ORF">NCTC12437_00909</name>
</gene>
<dbReference type="STRING" id="28083.Lbir_2753"/>
<dbReference type="PROSITE" id="PS50895">
    <property type="entry name" value="SURF1"/>
    <property type="match status" value="1"/>
</dbReference>
<dbReference type="Proteomes" id="UP000054735">
    <property type="component" value="Unassembled WGS sequence"/>
</dbReference>
<dbReference type="RefSeq" id="WP_058524740.1">
    <property type="nucleotide sequence ID" value="NZ_CAAAHV010000004.1"/>
</dbReference>
<dbReference type="CDD" id="cd06662">
    <property type="entry name" value="SURF1"/>
    <property type="match status" value="1"/>
</dbReference>
<keyword evidence="1" id="KW-0812">Transmembrane</keyword>
<reference evidence="3 5" key="2">
    <citation type="submission" date="2018-06" db="EMBL/GenBank/DDBJ databases">
        <authorList>
            <consortium name="Pathogen Informatics"/>
            <person name="Doyle S."/>
        </authorList>
    </citation>
    <scope>NUCLEOTIDE SEQUENCE [LARGE SCALE GENOMIC DNA]</scope>
    <source>
        <strain evidence="3 5">NCTC12437</strain>
    </source>
</reference>
<accession>A0A378I7I5</accession>
<proteinExistence type="inferred from homology"/>
<evidence type="ECO:0000313" key="5">
    <source>
        <dbReference type="Proteomes" id="UP000255066"/>
    </source>
</evidence>
<comment type="subcellular location">
    <subcellularLocation>
        <location evidence="1">Cell membrane</location>
        <topology evidence="1">Multi-pass membrane protein</topology>
    </subcellularLocation>
</comment>